<organism evidence="2">
    <name type="scientific">Cyprideis torosa</name>
    <dbReference type="NCBI Taxonomy" id="163714"/>
    <lineage>
        <taxon>Eukaryota</taxon>
        <taxon>Metazoa</taxon>
        <taxon>Ecdysozoa</taxon>
        <taxon>Arthropoda</taxon>
        <taxon>Crustacea</taxon>
        <taxon>Oligostraca</taxon>
        <taxon>Ostracoda</taxon>
        <taxon>Podocopa</taxon>
        <taxon>Podocopida</taxon>
        <taxon>Cytherocopina</taxon>
        <taxon>Cytheroidea</taxon>
        <taxon>Cytherideidae</taxon>
        <taxon>Cyprideis</taxon>
    </lineage>
</organism>
<protein>
    <submittedName>
        <fullName evidence="2">Uncharacterized protein</fullName>
    </submittedName>
</protein>
<proteinExistence type="predicted"/>
<evidence type="ECO:0000256" key="1">
    <source>
        <dbReference type="SAM" id="MobiDB-lite"/>
    </source>
</evidence>
<sequence>MERQFVSGEEKRGAESNPRPPSREGTLNVDVDPQPILLTYMIVSLPAISFLQWSGFSFFALEREPLEIGFPGSTRIVDLARTSGRLCKEKCIPNDCSHLISLPNGKKDFVKPHETTLVLEDKNCYPPASYSKHLRKVQVQENPLRYCPADPLVPSLMELAGSCLLHHKIELEPSQNVLPLELFEYISRFFYCYCGRWKSGVEAAIRFAEFRKLTPNCLRSSSATFDQAAAGGSLAKFEGIACSEPCADKARKSVFSF</sequence>
<dbReference type="AlphaFoldDB" id="A0A7R8WSB8"/>
<reference evidence="2" key="1">
    <citation type="submission" date="2020-11" db="EMBL/GenBank/DDBJ databases">
        <authorList>
            <person name="Tran Van P."/>
        </authorList>
    </citation>
    <scope>NUCLEOTIDE SEQUENCE</scope>
</reference>
<feature type="region of interest" description="Disordered" evidence="1">
    <location>
        <begin position="1"/>
        <end position="28"/>
    </location>
</feature>
<dbReference type="EMBL" id="OB668393">
    <property type="protein sequence ID" value="CAD7234334.1"/>
    <property type="molecule type" value="Genomic_DNA"/>
</dbReference>
<gene>
    <name evidence="2" type="ORF">CTOB1V02_LOCUS12150</name>
</gene>
<evidence type="ECO:0000313" key="2">
    <source>
        <dbReference type="EMBL" id="CAD7234334.1"/>
    </source>
</evidence>
<feature type="compositionally biased region" description="Basic and acidic residues" evidence="1">
    <location>
        <begin position="1"/>
        <end position="14"/>
    </location>
</feature>
<accession>A0A7R8WSB8</accession>
<name>A0A7R8WSB8_9CRUS</name>